<protein>
    <submittedName>
        <fullName evidence="1">Uncharacterized protein</fullName>
    </submittedName>
</protein>
<sequence>MPEPSSVVFKDYEPEKTYTKKVKITNTSCRVNTFKMRPLSIELATFFDVIAPPPGRMSAGMECEVVFNFRPPTGYNQDIIDGIVEFEAEVGGLFVVRLGCSSKTCKPRISSVGGPGIGTIKLEKSLTDKIKSENESHKRVCELTGESEILVNFGACVQGGQAQRNVEIHNDGAIESEVEIAKLDGSTDNSFYITNGSTPVKLAGYASLTLCLLFQPSKLSSATEAEDISSLAAFNIKFNRPGVNPITIKCQGEILKSPLRIDRSFLDFGISVVESVYREQVLVTNHSNVAIKYWIEIDGMTLRSQFNTANKSSRGIGNNDKNLDYGSDICTDGIDSDNGDNDYGQTRLNFFSEDDLGSGSVVNMSPEAVGGLNVPALQTRPNSNSLLLPAIGMGFGSTMGVMSRQVSYLTSDDQQFSIRPLKRTGRNPAAISKRSDNLEVEVQNMGELEIAPKLAVIQPFETSKIWFKIKPSRSGHILLKNGENPYSVFVRIKYMNQGVETPMPVSITGRVTTSDMSFSVPGKVGGN</sequence>
<proteinExistence type="predicted"/>
<gene>
    <name evidence="1" type="ORF">BCR33DRAFT_155273</name>
</gene>
<organism evidence="1 2">
    <name type="scientific">Rhizoclosmatium globosum</name>
    <dbReference type="NCBI Taxonomy" id="329046"/>
    <lineage>
        <taxon>Eukaryota</taxon>
        <taxon>Fungi</taxon>
        <taxon>Fungi incertae sedis</taxon>
        <taxon>Chytridiomycota</taxon>
        <taxon>Chytridiomycota incertae sedis</taxon>
        <taxon>Chytridiomycetes</taxon>
        <taxon>Chytridiales</taxon>
        <taxon>Chytriomycetaceae</taxon>
        <taxon>Rhizoclosmatium</taxon>
    </lineage>
</organism>
<name>A0A1Y2CFS8_9FUNG</name>
<keyword evidence="2" id="KW-1185">Reference proteome</keyword>
<dbReference type="InterPro" id="IPR013783">
    <property type="entry name" value="Ig-like_fold"/>
</dbReference>
<dbReference type="AlphaFoldDB" id="A0A1Y2CFS8"/>
<dbReference type="Pfam" id="PF24771">
    <property type="entry name" value="Ig_CFAP74_1st"/>
    <property type="match status" value="1"/>
</dbReference>
<dbReference type="OrthoDB" id="2162278at2759"/>
<reference evidence="1 2" key="1">
    <citation type="submission" date="2016-07" db="EMBL/GenBank/DDBJ databases">
        <title>Pervasive Adenine N6-methylation of Active Genes in Fungi.</title>
        <authorList>
            <consortium name="DOE Joint Genome Institute"/>
            <person name="Mondo S.J."/>
            <person name="Dannebaum R.O."/>
            <person name="Kuo R.C."/>
            <person name="Labutti K."/>
            <person name="Haridas S."/>
            <person name="Kuo A."/>
            <person name="Salamov A."/>
            <person name="Ahrendt S.R."/>
            <person name="Lipzen A."/>
            <person name="Sullivan W."/>
            <person name="Andreopoulos W.B."/>
            <person name="Clum A."/>
            <person name="Lindquist E."/>
            <person name="Daum C."/>
            <person name="Ramamoorthy G.K."/>
            <person name="Gryganskyi A."/>
            <person name="Culley D."/>
            <person name="Magnuson J.K."/>
            <person name="James T.Y."/>
            <person name="O'Malley M.A."/>
            <person name="Stajich J.E."/>
            <person name="Spatafora J.W."/>
            <person name="Visel A."/>
            <person name="Grigoriev I.V."/>
        </authorList>
    </citation>
    <scope>NUCLEOTIDE SEQUENCE [LARGE SCALE GENOMIC DNA]</scope>
    <source>
        <strain evidence="1 2">JEL800</strain>
    </source>
</reference>
<dbReference type="EMBL" id="MCGO01000018">
    <property type="protein sequence ID" value="ORY45923.1"/>
    <property type="molecule type" value="Genomic_DNA"/>
</dbReference>
<dbReference type="Proteomes" id="UP000193642">
    <property type="component" value="Unassembled WGS sequence"/>
</dbReference>
<dbReference type="STRING" id="329046.A0A1Y2CFS8"/>
<comment type="caution">
    <text evidence="1">The sequence shown here is derived from an EMBL/GenBank/DDBJ whole genome shotgun (WGS) entry which is preliminary data.</text>
</comment>
<evidence type="ECO:0000313" key="1">
    <source>
        <dbReference type="EMBL" id="ORY45923.1"/>
    </source>
</evidence>
<evidence type="ECO:0000313" key="2">
    <source>
        <dbReference type="Proteomes" id="UP000193642"/>
    </source>
</evidence>
<dbReference type="PANTHER" id="PTHR22538:SF0">
    <property type="entry name" value="CILIA- AND FLAGELLA-ASSOCIATED PROTEIN 74"/>
    <property type="match status" value="1"/>
</dbReference>
<accession>A0A1Y2CFS8</accession>
<dbReference type="Gene3D" id="2.60.40.10">
    <property type="entry name" value="Immunoglobulins"/>
    <property type="match status" value="1"/>
</dbReference>
<dbReference type="PANTHER" id="PTHR22538">
    <property type="entry name" value="CILIA- AND FLAGELLA-ASSOCIATED PROTEIN 74"/>
    <property type="match status" value="1"/>
</dbReference>